<dbReference type="PANTHER" id="PTHR44858">
    <property type="entry name" value="TETRATRICOPEPTIDE REPEAT PROTEIN 6"/>
    <property type="match status" value="1"/>
</dbReference>
<dbReference type="EMBL" id="BMGT01000002">
    <property type="protein sequence ID" value="GGG74750.1"/>
    <property type="molecule type" value="Genomic_DNA"/>
</dbReference>
<keyword evidence="1" id="KW-0677">Repeat</keyword>
<evidence type="ECO:0000256" key="4">
    <source>
        <dbReference type="SAM" id="SignalP"/>
    </source>
</evidence>
<evidence type="ECO:0000256" key="1">
    <source>
        <dbReference type="ARBA" id="ARBA00022737"/>
    </source>
</evidence>
<dbReference type="PROSITE" id="PS50005">
    <property type="entry name" value="TPR"/>
    <property type="match status" value="2"/>
</dbReference>
<evidence type="ECO:0008006" key="7">
    <source>
        <dbReference type="Google" id="ProtNLM"/>
    </source>
</evidence>
<dbReference type="Proteomes" id="UP000647241">
    <property type="component" value="Unassembled WGS sequence"/>
</dbReference>
<dbReference type="PANTHER" id="PTHR44858:SF18">
    <property type="entry name" value="TETRATRICOPEPTIDE REPEAT (TPR) PROTEIN"/>
    <property type="match status" value="1"/>
</dbReference>
<dbReference type="InterPro" id="IPR019734">
    <property type="entry name" value="TPR_rpt"/>
</dbReference>
<dbReference type="SUPFAM" id="SSF48452">
    <property type="entry name" value="TPR-like"/>
    <property type="match status" value="3"/>
</dbReference>
<proteinExistence type="predicted"/>
<feature type="repeat" description="TPR" evidence="3">
    <location>
        <begin position="231"/>
        <end position="264"/>
    </location>
</feature>
<dbReference type="AlphaFoldDB" id="A0A917HD83"/>
<gene>
    <name evidence="5" type="ORF">GCM10011585_16850</name>
</gene>
<keyword evidence="6" id="KW-1185">Reference proteome</keyword>
<keyword evidence="4" id="KW-0732">Signal</keyword>
<dbReference type="RefSeq" id="WP_188553715.1">
    <property type="nucleotide sequence ID" value="NZ_BMGT01000002.1"/>
</dbReference>
<feature type="signal peptide" evidence="4">
    <location>
        <begin position="1"/>
        <end position="26"/>
    </location>
</feature>
<sequence length="492" mass="53553">MKLVWSKSRPVIVLSIAFLSACRLSAQDTQAQKQAIYRLLAAQQLPQAEQSARTYLATHPEDCNVRVMLGIALRGESKTEAAFTAFHTAAKQCPQSLAAGEGAAETAYALNKPEAKRLVTRVIELRPGDETAYAMLGAIDARAGDCAGAVESYAKASSRISQSPPALQQYGSCLMVLNRPTEAVTVLSQLLALQDQPVNRLALARAQAAAKDSSAALATLQPLLDAGDQDSNAYLLAAQLAEGKNDTPKAVEWLRKAIELNPKNVDAYLAFSEISFNHGAFKVGIDFMSLGIRQLPSEARLYLARGVLEEQSGQMDASLQDFEKAHQLNPQLSFAEDAMGMLLSQKHDPAAALALFAQQSQLHPDDPLLQYLYAEALSQTSNADETQIKKSIAAAQRAVHLEPSYQPARDLLCVLLLRHNDLDEVIAQAQEATKRDPYDEAAIYQELLAEHKLNHSAKIQVLVKQLQDAKAHNQQARTKYVLEEAKPSAPPQ</sequence>
<dbReference type="SMART" id="SM00028">
    <property type="entry name" value="TPR"/>
    <property type="match status" value="6"/>
</dbReference>
<evidence type="ECO:0000313" key="6">
    <source>
        <dbReference type="Proteomes" id="UP000647241"/>
    </source>
</evidence>
<dbReference type="Pfam" id="PF13432">
    <property type="entry name" value="TPR_16"/>
    <property type="match status" value="1"/>
</dbReference>
<name>A0A917HD83_9BACT</name>
<feature type="chain" id="PRO_5038077663" description="Tetratricopeptide repeat protein" evidence="4">
    <location>
        <begin position="27"/>
        <end position="492"/>
    </location>
</feature>
<reference evidence="5" key="1">
    <citation type="journal article" date="2014" name="Int. J. Syst. Evol. Microbiol.">
        <title>Complete genome sequence of Corynebacterium casei LMG S-19264T (=DSM 44701T), isolated from a smear-ripened cheese.</title>
        <authorList>
            <consortium name="US DOE Joint Genome Institute (JGI-PGF)"/>
            <person name="Walter F."/>
            <person name="Albersmeier A."/>
            <person name="Kalinowski J."/>
            <person name="Ruckert C."/>
        </authorList>
    </citation>
    <scope>NUCLEOTIDE SEQUENCE</scope>
    <source>
        <strain evidence="5">CGMCC 1.12997</strain>
    </source>
</reference>
<evidence type="ECO:0000256" key="3">
    <source>
        <dbReference type="PROSITE-ProRule" id="PRU00339"/>
    </source>
</evidence>
<dbReference type="Gene3D" id="1.25.40.10">
    <property type="entry name" value="Tetratricopeptide repeat domain"/>
    <property type="match status" value="4"/>
</dbReference>
<dbReference type="InterPro" id="IPR050498">
    <property type="entry name" value="Ycf3"/>
</dbReference>
<comment type="caution">
    <text evidence="5">The sequence shown here is derived from an EMBL/GenBank/DDBJ whole genome shotgun (WGS) entry which is preliminary data.</text>
</comment>
<evidence type="ECO:0000313" key="5">
    <source>
        <dbReference type="EMBL" id="GGG74750.1"/>
    </source>
</evidence>
<feature type="repeat" description="TPR" evidence="3">
    <location>
        <begin position="299"/>
        <end position="332"/>
    </location>
</feature>
<accession>A0A917HD83</accession>
<dbReference type="InterPro" id="IPR011990">
    <property type="entry name" value="TPR-like_helical_dom_sf"/>
</dbReference>
<protein>
    <recommendedName>
        <fullName evidence="7">Tetratricopeptide repeat protein</fullName>
    </recommendedName>
</protein>
<keyword evidence="2 3" id="KW-0802">TPR repeat</keyword>
<reference evidence="5" key="2">
    <citation type="submission" date="2020-09" db="EMBL/GenBank/DDBJ databases">
        <authorList>
            <person name="Sun Q."/>
            <person name="Zhou Y."/>
        </authorList>
    </citation>
    <scope>NUCLEOTIDE SEQUENCE</scope>
    <source>
        <strain evidence="5">CGMCC 1.12997</strain>
    </source>
</reference>
<dbReference type="PROSITE" id="PS51257">
    <property type="entry name" value="PROKAR_LIPOPROTEIN"/>
    <property type="match status" value="1"/>
</dbReference>
<dbReference type="Pfam" id="PF13181">
    <property type="entry name" value="TPR_8"/>
    <property type="match status" value="1"/>
</dbReference>
<organism evidence="5 6">
    <name type="scientific">Edaphobacter dinghuensis</name>
    <dbReference type="NCBI Taxonomy" id="1560005"/>
    <lineage>
        <taxon>Bacteria</taxon>
        <taxon>Pseudomonadati</taxon>
        <taxon>Acidobacteriota</taxon>
        <taxon>Terriglobia</taxon>
        <taxon>Terriglobales</taxon>
        <taxon>Acidobacteriaceae</taxon>
        <taxon>Edaphobacter</taxon>
    </lineage>
</organism>
<evidence type="ECO:0000256" key="2">
    <source>
        <dbReference type="ARBA" id="ARBA00022803"/>
    </source>
</evidence>